<dbReference type="Gene3D" id="2.60.420.10">
    <property type="entry name" value="Maltose phosphorylase, domain 3"/>
    <property type="match status" value="1"/>
</dbReference>
<feature type="binding site" evidence="5">
    <location>
        <begin position="649"/>
        <end position="650"/>
    </location>
    <ligand>
        <name>substrate</name>
    </ligand>
</feature>
<dbReference type="Gene3D" id="2.70.98.40">
    <property type="entry name" value="Glycoside hydrolase, family 65, N-terminal domain"/>
    <property type="match status" value="1"/>
</dbReference>
<dbReference type="FunFam" id="1.50.10.10:FF:000053">
    <property type="entry name" value="Putative glycosyl hydrolase"/>
    <property type="match status" value="1"/>
</dbReference>
<dbReference type="Gene3D" id="1.50.10.10">
    <property type="match status" value="1"/>
</dbReference>
<dbReference type="InterPro" id="IPR005195">
    <property type="entry name" value="Glyco_hydro_65_M"/>
</dbReference>
<dbReference type="InterPro" id="IPR011013">
    <property type="entry name" value="Gal_mutarotase_sf_dom"/>
</dbReference>
<dbReference type="InterPro" id="IPR017045">
    <property type="entry name" value="Malt_Pase/Glycosyl_Hdrlase"/>
</dbReference>
<evidence type="ECO:0000256" key="2">
    <source>
        <dbReference type="ARBA" id="ARBA00022676"/>
    </source>
</evidence>
<dbReference type="GO" id="GO:0004553">
    <property type="term" value="F:hydrolase activity, hydrolyzing O-glycosyl compounds"/>
    <property type="evidence" value="ECO:0007669"/>
    <property type="project" value="TreeGrafter"/>
</dbReference>
<dbReference type="AlphaFoldDB" id="A0A1G8CPC0"/>
<keyword evidence="9" id="KW-0378">Hydrolase</keyword>
<comment type="similarity">
    <text evidence="1">Belongs to the glycosyl hydrolase 65 family.</text>
</comment>
<dbReference type="InterPro" id="IPR012341">
    <property type="entry name" value="6hp_glycosidase-like_sf"/>
</dbReference>
<dbReference type="PANTHER" id="PTHR11051">
    <property type="entry name" value="GLYCOSYL HYDROLASE-RELATED"/>
    <property type="match status" value="1"/>
</dbReference>
<dbReference type="OrthoDB" id="414934at2"/>
<evidence type="ECO:0000259" key="6">
    <source>
        <dbReference type="Pfam" id="PF03632"/>
    </source>
</evidence>
<feature type="domain" description="Glycoside hydrolase family 65 C-terminal" evidence="7">
    <location>
        <begin position="769"/>
        <end position="822"/>
    </location>
</feature>
<dbReference type="STRING" id="83401.SAMN05421742_10758"/>
<evidence type="ECO:0000256" key="3">
    <source>
        <dbReference type="ARBA" id="ARBA00022679"/>
    </source>
</evidence>
<dbReference type="GO" id="GO:0016757">
    <property type="term" value="F:glycosyltransferase activity"/>
    <property type="evidence" value="ECO:0007669"/>
    <property type="project" value="UniProtKB-KW"/>
</dbReference>
<evidence type="ECO:0000256" key="1">
    <source>
        <dbReference type="ARBA" id="ARBA00006768"/>
    </source>
</evidence>
<feature type="binding site" evidence="5">
    <location>
        <begin position="385"/>
        <end position="386"/>
    </location>
    <ligand>
        <name>substrate</name>
    </ligand>
</feature>
<keyword evidence="10" id="KW-1185">Reference proteome</keyword>
<dbReference type="Pfam" id="PF03633">
    <property type="entry name" value="Glyco_hydro_65C"/>
    <property type="match status" value="1"/>
</dbReference>
<dbReference type="InterPro" id="IPR008928">
    <property type="entry name" value="6-hairpin_glycosidase_sf"/>
</dbReference>
<sequence>MTERTAALPHPGDPAWTLAYEGFAPEQQGLREALTAIGNGYMVSRGALPWERGDDTHYPATYLAGGYNRLITRIAERDIVNEDLVRLPDWSGLMVHFDGENPIDLADTTWREVRHWLDLRHGVLHLSLIATDPSGRETALHLARVVSMDQPHLAALELTLTPLNWSGRVVIDSGLNGHLINAGVKRYRQLSSTHLEATDAATFQAHTDGPDGPGEEEMIALVSTFSQARLRVGQAARTRLLTAEGRSHPVERRDALAEDGRVRHTLTVQMTHGEPVTVEKVAALYTSRDTAISEPGLAAREAVAEAPPASALVAAHGATWERLWQQADVVFEVDDPEVDPATVQMNVRLHIFHLLQTLSPHSADLDVGVPARGWHGEAYRGHVFWDELFILPFLTLHFPEISAAMLRYRARRLPKARAAARAAGHGGAMFPWQSGSDGREESQVMHLNPRSGRWIPDNTWVQRHVSLAIAVNVANHLAATGDQGFLDNFGAELLIDITRFFASLAEHDPATDRYSIHQVMGPDEYHDGYPEGHRLAGRTALSNNAYTNVLVAWLMGTAGDLLAGLEAARRDQIMGRLGIAPEEPDRWAEMAKKMVVPVMDDGVLEQFEGYAELKEFDWEGYRARYGDIQRLDRILEAEGDSANRYKLSKQADALMLCYLFPEPELSHLLERLGVPFGPEAWQRTINTYLARTSHGSTLSYLVHAWVMARSHPEDAWGMFKTALASDLTDVQGGTTAEGIHLGAMAGTVDLVMRGFSGLAVRRAGDTVGLHFDPVANRRVRRLAFRVRFRGHWLGVEQTPDSLTLTPGPDWDPRTPVLVGGRSMPLGPGRPETIRLTGAPA</sequence>
<evidence type="ECO:0000313" key="9">
    <source>
        <dbReference type="EMBL" id="SDH47099.1"/>
    </source>
</evidence>
<dbReference type="SUPFAM" id="SSF48208">
    <property type="entry name" value="Six-hairpin glycosidases"/>
    <property type="match status" value="1"/>
</dbReference>
<keyword evidence="2" id="KW-0328">Glycosyltransferase</keyword>
<proteinExistence type="inferred from homology"/>
<dbReference type="PIRSF" id="PIRSF036289">
    <property type="entry name" value="Glycosyl_hydrolase_malt_phosph"/>
    <property type="match status" value="1"/>
</dbReference>
<evidence type="ECO:0000256" key="4">
    <source>
        <dbReference type="PIRSR" id="PIRSR036289-50"/>
    </source>
</evidence>
<organism evidence="9 10">
    <name type="scientific">Roseospirillum parvum</name>
    <dbReference type="NCBI Taxonomy" id="83401"/>
    <lineage>
        <taxon>Bacteria</taxon>
        <taxon>Pseudomonadati</taxon>
        <taxon>Pseudomonadota</taxon>
        <taxon>Alphaproteobacteria</taxon>
        <taxon>Rhodospirillales</taxon>
        <taxon>Rhodospirillaceae</taxon>
        <taxon>Roseospirillum</taxon>
    </lineage>
</organism>
<gene>
    <name evidence="9" type="ORF">SAMN05421742_10758</name>
</gene>
<protein>
    <submittedName>
        <fullName evidence="9">Trehalose and maltose hydrolase (Possible phosphorylase)</fullName>
    </submittedName>
</protein>
<evidence type="ECO:0000259" key="7">
    <source>
        <dbReference type="Pfam" id="PF03633"/>
    </source>
</evidence>
<dbReference type="Proteomes" id="UP000217076">
    <property type="component" value="Unassembled WGS sequence"/>
</dbReference>
<keyword evidence="3" id="KW-0808">Transferase</keyword>
<dbReference type="PANTHER" id="PTHR11051:SF8">
    <property type="entry name" value="PROTEIN-GLUCOSYLGALACTOSYLHYDROXYLYSINE GLUCOSIDASE"/>
    <property type="match status" value="1"/>
</dbReference>
<name>A0A1G8CPC0_9PROT</name>
<feature type="active site" description="Proton donor" evidence="4">
    <location>
        <position position="524"/>
    </location>
</feature>
<dbReference type="GO" id="GO:0030246">
    <property type="term" value="F:carbohydrate binding"/>
    <property type="evidence" value="ECO:0007669"/>
    <property type="project" value="InterPro"/>
</dbReference>
<dbReference type="InterPro" id="IPR005196">
    <property type="entry name" value="Glyco_hydro_65_N"/>
</dbReference>
<dbReference type="InterPro" id="IPR005194">
    <property type="entry name" value="Glyco_hydro_65_C"/>
</dbReference>
<accession>A0A1G8CPC0</accession>
<dbReference type="EMBL" id="FNCV01000007">
    <property type="protein sequence ID" value="SDH47099.1"/>
    <property type="molecule type" value="Genomic_DNA"/>
</dbReference>
<evidence type="ECO:0000313" key="10">
    <source>
        <dbReference type="Proteomes" id="UP000217076"/>
    </source>
</evidence>
<reference evidence="10" key="1">
    <citation type="submission" date="2016-10" db="EMBL/GenBank/DDBJ databases">
        <authorList>
            <person name="Varghese N."/>
            <person name="Submissions S."/>
        </authorList>
    </citation>
    <scope>NUCLEOTIDE SEQUENCE [LARGE SCALE GENOMIC DNA]</scope>
    <source>
        <strain evidence="10">930I</strain>
    </source>
</reference>
<feature type="domain" description="Glycoside hydrolase family 65 N-terminal" evidence="8">
    <location>
        <begin position="20"/>
        <end position="288"/>
    </location>
</feature>
<evidence type="ECO:0000256" key="5">
    <source>
        <dbReference type="PIRSR" id="PIRSR036289-51"/>
    </source>
</evidence>
<dbReference type="SUPFAM" id="SSF74650">
    <property type="entry name" value="Galactose mutarotase-like"/>
    <property type="match status" value="1"/>
</dbReference>
<feature type="domain" description="Glycoside hydrolase family 65 central catalytic" evidence="6">
    <location>
        <begin position="348"/>
        <end position="748"/>
    </location>
</feature>
<dbReference type="Pfam" id="PF03636">
    <property type="entry name" value="Glyco_hydro_65N"/>
    <property type="match status" value="1"/>
</dbReference>
<dbReference type="Pfam" id="PF03632">
    <property type="entry name" value="Glyco_hydro_65m"/>
    <property type="match status" value="1"/>
</dbReference>
<dbReference type="GO" id="GO:0005975">
    <property type="term" value="P:carbohydrate metabolic process"/>
    <property type="evidence" value="ECO:0007669"/>
    <property type="project" value="InterPro"/>
</dbReference>
<evidence type="ECO:0000259" key="8">
    <source>
        <dbReference type="Pfam" id="PF03636"/>
    </source>
</evidence>
<dbReference type="InterPro" id="IPR037018">
    <property type="entry name" value="GH65_N"/>
</dbReference>
<dbReference type="RefSeq" id="WP_092619923.1">
    <property type="nucleotide sequence ID" value="NZ_FNCV01000007.1"/>
</dbReference>